<evidence type="ECO:0000256" key="4">
    <source>
        <dbReference type="ARBA" id="ARBA00022729"/>
    </source>
</evidence>
<keyword evidence="3 9" id="KW-0812">Transmembrane</keyword>
<dbReference type="InterPro" id="IPR055097">
    <property type="entry name" value="Ig_NUP210_2nd"/>
</dbReference>
<evidence type="ECO:0000259" key="11">
    <source>
        <dbReference type="Pfam" id="PF22957"/>
    </source>
</evidence>
<evidence type="ECO:0000313" key="22">
    <source>
        <dbReference type="Proteomes" id="UP000719412"/>
    </source>
</evidence>
<dbReference type="InterPro" id="IPR008964">
    <property type="entry name" value="Invasin/intimin_cell_adhesion"/>
</dbReference>
<dbReference type="InterPro" id="IPR056898">
    <property type="entry name" value="Ig_NUP210_6th"/>
</dbReference>
<feature type="domain" description="NUP210 Ig-like" evidence="17">
    <location>
        <begin position="856"/>
        <end position="932"/>
    </location>
</feature>
<dbReference type="Pfam" id="PF24991">
    <property type="entry name" value="Ig_NUP210_4th"/>
    <property type="match status" value="1"/>
</dbReference>
<dbReference type="Pfam" id="PF01553">
    <property type="entry name" value="Acyltransferase"/>
    <property type="match status" value="1"/>
</dbReference>
<keyword evidence="4" id="KW-0732">Signal</keyword>
<dbReference type="GO" id="GO:0031965">
    <property type="term" value="C:nuclear membrane"/>
    <property type="evidence" value="ECO:0007669"/>
    <property type="project" value="UniProtKB-SubCell"/>
</dbReference>
<accession>A0A8J6H1R1</accession>
<dbReference type="GO" id="GO:0005643">
    <property type="term" value="C:nuclear pore"/>
    <property type="evidence" value="ECO:0007669"/>
    <property type="project" value="TreeGrafter"/>
</dbReference>
<dbReference type="PANTHER" id="PTHR23019">
    <property type="entry name" value="NUCLEAR PORE MEMBRANE GLYCOPROTEIN GP210-RELATED"/>
    <property type="match status" value="1"/>
</dbReference>
<evidence type="ECO:0000256" key="5">
    <source>
        <dbReference type="ARBA" id="ARBA00022989"/>
    </source>
</evidence>
<evidence type="ECO:0000256" key="8">
    <source>
        <dbReference type="ARBA" id="ARBA00023242"/>
    </source>
</evidence>
<evidence type="ECO:0000259" key="17">
    <source>
        <dbReference type="Pfam" id="PF24902"/>
    </source>
</evidence>
<feature type="domain" description="NUP210 Ig-like" evidence="15">
    <location>
        <begin position="2"/>
        <end position="74"/>
    </location>
</feature>
<gene>
    <name evidence="21" type="ORF">GEV33_012633</name>
</gene>
<dbReference type="Pfam" id="PF22962">
    <property type="entry name" value="Ig_NUP210_7th"/>
    <property type="match status" value="1"/>
</dbReference>
<keyword evidence="6 9" id="KW-0472">Membrane</keyword>
<keyword evidence="22" id="KW-1185">Reference proteome</keyword>
<dbReference type="PANTHER" id="PTHR23019:SF0">
    <property type="entry name" value="NUCLEAR PORE MEMBRANE GLYCOPROTEIN 210"/>
    <property type="match status" value="1"/>
</dbReference>
<evidence type="ECO:0000259" key="13">
    <source>
        <dbReference type="Pfam" id="PF22962"/>
    </source>
</evidence>
<dbReference type="SUPFAM" id="SSF69593">
    <property type="entry name" value="Glycerol-3-phosphate (1)-acyltransferase"/>
    <property type="match status" value="1"/>
</dbReference>
<keyword evidence="8" id="KW-0539">Nucleus</keyword>
<feature type="domain" description="NUP210 Ig-like" evidence="16">
    <location>
        <begin position="83"/>
        <end position="188"/>
    </location>
</feature>
<dbReference type="Pfam" id="PF22969">
    <property type="entry name" value="Ig_NUP210_2nd"/>
    <property type="match status" value="1"/>
</dbReference>
<feature type="domain" description="NUP210 fourth Ig-like" evidence="19">
    <location>
        <begin position="302"/>
        <end position="375"/>
    </location>
</feature>
<dbReference type="Pfam" id="PF22967">
    <property type="entry name" value="Ig_NUP210_1st"/>
    <property type="match status" value="1"/>
</dbReference>
<dbReference type="Pfam" id="PF24935">
    <property type="entry name" value="Ig_NUP210_6th"/>
    <property type="match status" value="1"/>
</dbReference>
<organism evidence="21 22">
    <name type="scientific">Tenebrio molitor</name>
    <name type="common">Yellow mealworm beetle</name>
    <dbReference type="NCBI Taxonomy" id="7067"/>
    <lineage>
        <taxon>Eukaryota</taxon>
        <taxon>Metazoa</taxon>
        <taxon>Ecdysozoa</taxon>
        <taxon>Arthropoda</taxon>
        <taxon>Hexapoda</taxon>
        <taxon>Insecta</taxon>
        <taxon>Pterygota</taxon>
        <taxon>Neoptera</taxon>
        <taxon>Endopterygota</taxon>
        <taxon>Coleoptera</taxon>
        <taxon>Polyphaga</taxon>
        <taxon>Cucujiformia</taxon>
        <taxon>Tenebrionidae</taxon>
        <taxon>Tenebrio</taxon>
    </lineage>
</organism>
<dbReference type="Proteomes" id="UP000719412">
    <property type="component" value="Unassembled WGS sequence"/>
</dbReference>
<keyword evidence="7" id="KW-0325">Glycoprotein</keyword>
<dbReference type="InterPro" id="IPR055094">
    <property type="entry name" value="NUP210_Ig15"/>
</dbReference>
<evidence type="ECO:0000259" key="15">
    <source>
        <dbReference type="Pfam" id="PF22967"/>
    </source>
</evidence>
<sequence>MKFLLEANDGGCYKWSTTRSDIIKLNLIDANHDLDCSSKAEVITVTKELMRNLAVVLAQDVQTEQILKCDVVVDVIHSFGISTTTRELFMEEVPEVFQLFALDDQGNEFSTLEDVEFEWNIVTLGSKKDAVVVRYLPFKDSPYESPDFIQKLEDDNKKGSLILLEGVKTGSVKVSVHLPYAEYKDVPSLEVVLSVIANLLLVPGEAFMMVGDIVSFKLFYMHNGKMEELNLPDSQYYIESEDKSIITNERTSNEVSALALGKSHVILRSSNTLEDDPALKLPMAVINVVQPSYIMLSIMPHKNWAILVGDQHEILAEVYSSSDNKLYLGSGVEIHTQVGEAFHVEERSRNGSWISGWGLKESRAFVQAKLEAVIHPSLGKFELENPIISQGELYIYPRITISPGEVILPWDTQIKPKYEIDLVAKGGDGRFLWSSTDHSVGLVTQTGHVRTLTEGYFSVSAAMTRNHHNRQFAKFSILPPVRLEIVEFVMEAEIFVPIYLHLALYALKVSNDNATQTFIPFTQCQDLPFQVKQSDNKFIYNKTASIPPVGISCGNIAMIGTAVGTTKVTITYYQDGLILEDSVTISAYYPLKLISPSPKHQVVLAVGSSIHLVFSGGPRPQIGRQSDHQRIVIADNEVLVQAEDVTDTNQVPLEDITAVWVLCRKLGETDVKLTISNTPSLPNCKSHGSTVVTKVICGKPRRIHIQPEVKVSDAKSCPMDLSADRIIIPNNQDIELDVVVIDELGKVFLNASSLLFAWESRPAGEVKFYSVDSVITKFELFGTIPLINKTQQVIRPYLDSGLLEITGTLTGYKMSVLKAYHITPEWPEFVTGEERVSGQPKISSTIGLFLVDDTVVSPNMTIIFNQPNVKKEIAVMHGSGYIELSLSNDEIATVNYIEGTRVIEIVPIKSGELTIQVIDLCLVANPIFIYVKVVSLGKIDVETAGKVEINHCIQVIAKLYDETEQLLDVHDMGVIDLRHRFSKNIANLGRMPQNADEPWPLGEVHFVLTGVELGDAQLTFTFDNKDQVVSSEPVDIQVFPPLKVNPRNGTLLIGSTMQLTLRGGPQPDTSIEFEPMSNTTIVVSDVGIVVGKTLGFTRITVRSIGVHPKTGEKVIYAEDTVDINVIKMTGIKIAAPLTKFKTGGTVPVWVTGIPETISPLILSSFEDSTLTYEWYFKDYDVTTIIGVFSTVGVIYKTCDRTIIRITGLQPGKTRLMVNVTFTPVDAAQPTLYHSGVDLEVFEPLILIKPKHMSGKSLLMARHSSIQLETNLDGMSQLEFSIPELRLTGTEVSAVNSTPVATITVTETGHLQSYGTIGFAQLVISATDELGLRQTLTYVVEVKAVHYMLLTVKANWRIHLDSSLQVIPLGTEFDLVANFYDTIGNKFNAGPRQVKVRANRLDLVKIKQFTTNATVQVATKKEGHTVIKGWTDGVDNTADYVKVHSKEVIKPVVDFLTSGDIMCLWSPVVTRHLQIGAWSSSDSGMITIDATIDLAFVIGNKEGTVLLTHSLQANVPLRMQVLPVAEVSLFPDKTLYFTNGIEGSVQRVGVVLKSRVGPADKMNNLIQGWLCDRSFHRYIVPTPFRCYISFTNESAQVDANVVFSLKSSFHPEIGQYNCKITSNGANSSEVSLLITNVSFWAISDEGEIESRHLELPFIPGPYVPPEVHIGDQGNIGELLITGLEYVLMQIVVQPADSSIVYVDKGHFVDEHHKMYQVQLVDYHPKFADQEETMGILVRSPMTDQAVRVMVKVSSKYRDDSCLGKSPIFRFIQRYKHAIIIVISMLIIFCVTCYVYSRYMQPVVNVNVHPNRSLLNASYPPGVYPPASTPLNMSRGSQQPMIPRLSPTSPICTSKIEYIDIDYSLWLTWCLAPLLISFLLPMVIALLLYLTAFILYIYKLHWTSIRMTLQTGDRWETARKTAAAVWDAHGWIWHGYEIKGLENIPETGPALIIYYHGAIPIDIYYFLAKTLFCKNRLVHTVADYFLFKIPGFSIIADCMKVIPGTVQSCSNILKEDNLLAISPGGVYEAQFSHHYSLMWKRRLGFAKVALDAKVPIIPMFTENLREAFRTLSVGRRMFLRLYAMFKFPFAPIYGGFPVKMISHVGKPIAYDPNLSPEDLQAKVATALDDLIKRHQRIPGNILYGILDRIPYFKVKNSLQHEE</sequence>
<comment type="caution">
    <text evidence="21">The sequence shown here is derived from an EMBL/GenBank/DDBJ whole genome shotgun (WGS) entry which is preliminary data.</text>
</comment>
<dbReference type="Pfam" id="PF26183">
    <property type="entry name" value="Ig_NUP210_14th"/>
    <property type="match status" value="1"/>
</dbReference>
<dbReference type="InterPro" id="IPR058779">
    <property type="entry name" value="Ig_NUP210_13th"/>
</dbReference>
<evidence type="ECO:0000256" key="1">
    <source>
        <dbReference type="ARBA" id="ARBA00004590"/>
    </source>
</evidence>
<dbReference type="CDD" id="cd07987">
    <property type="entry name" value="LPLAT_MGAT-like"/>
    <property type="match status" value="1"/>
</dbReference>
<comment type="similarity">
    <text evidence="2">Belongs to the NUP210 family.</text>
</comment>
<evidence type="ECO:0000256" key="6">
    <source>
        <dbReference type="ARBA" id="ARBA00023136"/>
    </source>
</evidence>
<dbReference type="Pfam" id="PF22963">
    <property type="entry name" value="Ig_NUP210_3rd"/>
    <property type="match status" value="1"/>
</dbReference>
<dbReference type="InterPro" id="IPR045197">
    <property type="entry name" value="NUP210-like"/>
</dbReference>
<evidence type="ECO:0000259" key="19">
    <source>
        <dbReference type="Pfam" id="PF24991"/>
    </source>
</evidence>
<feature type="domain" description="NUP210 Ig-like" evidence="14">
    <location>
        <begin position="197"/>
        <end position="291"/>
    </location>
</feature>
<feature type="domain" description="NUP210 Ig-like" evidence="13">
    <location>
        <begin position="597"/>
        <end position="698"/>
    </location>
</feature>
<protein>
    <submittedName>
        <fullName evidence="21">Uncharacterized protein</fullName>
    </submittedName>
</protein>
<dbReference type="Pfam" id="PF24902">
    <property type="entry name" value="Ig_NUP210_9th"/>
    <property type="match status" value="1"/>
</dbReference>
<reference evidence="21" key="1">
    <citation type="journal article" date="2020" name="J Insects Food Feed">
        <title>The yellow mealworm (Tenebrio molitor) genome: a resource for the emerging insects as food and feed industry.</title>
        <authorList>
            <person name="Eriksson T."/>
            <person name="Andere A."/>
            <person name="Kelstrup H."/>
            <person name="Emery V."/>
            <person name="Picard C."/>
        </authorList>
    </citation>
    <scope>NUCLEOTIDE SEQUENCE</scope>
    <source>
        <strain evidence="21">Stoneville</strain>
        <tissue evidence="21">Whole head</tissue>
    </source>
</reference>
<feature type="domain" description="NUP210 Ig-like" evidence="20">
    <location>
        <begin position="1128"/>
        <end position="1229"/>
    </location>
</feature>
<evidence type="ECO:0000259" key="12">
    <source>
        <dbReference type="Pfam" id="PF22959"/>
    </source>
</evidence>
<keyword evidence="5 9" id="KW-1133">Transmembrane helix</keyword>
<evidence type="ECO:0000259" key="10">
    <source>
        <dbReference type="Pfam" id="PF01553"/>
    </source>
</evidence>
<name>A0A8J6H1R1_TENMO</name>
<dbReference type="Pfam" id="PF22957">
    <property type="entry name" value="NUP210_Ig"/>
    <property type="match status" value="1"/>
</dbReference>
<dbReference type="InterPro" id="IPR002123">
    <property type="entry name" value="Plipid/glycerol_acylTrfase"/>
</dbReference>
<dbReference type="Pfam" id="PF26181">
    <property type="entry name" value="Ig_NUP210_13th"/>
    <property type="match status" value="1"/>
</dbReference>
<dbReference type="InterPro" id="IPR055096">
    <property type="entry name" value="Ig_NUP210_1st"/>
</dbReference>
<dbReference type="Pfam" id="PF22959">
    <property type="entry name" value="Ig_NUP210_15th"/>
    <property type="match status" value="1"/>
</dbReference>
<evidence type="ECO:0000256" key="3">
    <source>
        <dbReference type="ARBA" id="ARBA00022692"/>
    </source>
</evidence>
<comment type="subcellular location">
    <subcellularLocation>
        <location evidence="1">Nucleus membrane</location>
        <topology evidence="1">Single-pass membrane protein</topology>
    </subcellularLocation>
</comment>
<feature type="transmembrane region" description="Helical" evidence="9">
    <location>
        <begin position="1872"/>
        <end position="1896"/>
    </location>
</feature>
<feature type="domain" description="Phospholipid/glycerol acyltransferase" evidence="10">
    <location>
        <begin position="1935"/>
        <end position="2057"/>
    </location>
</feature>
<proteinExistence type="inferred from homology"/>
<evidence type="ECO:0000259" key="20">
    <source>
        <dbReference type="Pfam" id="PF26181"/>
    </source>
</evidence>
<feature type="transmembrane region" description="Helical" evidence="9">
    <location>
        <begin position="1776"/>
        <end position="1795"/>
    </location>
</feature>
<dbReference type="GO" id="GO:0016746">
    <property type="term" value="F:acyltransferase activity"/>
    <property type="evidence" value="ECO:0007669"/>
    <property type="project" value="InterPro"/>
</dbReference>
<evidence type="ECO:0000256" key="7">
    <source>
        <dbReference type="ARBA" id="ARBA00023180"/>
    </source>
</evidence>
<feature type="domain" description="NUP210 Ig-like" evidence="18">
    <location>
        <begin position="484"/>
        <end position="573"/>
    </location>
</feature>
<dbReference type="InterPro" id="IPR055099">
    <property type="entry name" value="Ig_NUP210_7th"/>
</dbReference>
<reference evidence="21" key="2">
    <citation type="submission" date="2021-08" db="EMBL/GenBank/DDBJ databases">
        <authorList>
            <person name="Eriksson T."/>
        </authorList>
    </citation>
    <scope>NUCLEOTIDE SEQUENCE</scope>
    <source>
        <strain evidence="21">Stoneville</strain>
        <tissue evidence="21">Whole head</tissue>
    </source>
</reference>
<evidence type="ECO:0000256" key="2">
    <source>
        <dbReference type="ARBA" id="ARBA00007313"/>
    </source>
</evidence>
<dbReference type="InterPro" id="IPR056899">
    <property type="entry name" value="Ig_NUP210_9th"/>
</dbReference>
<feature type="domain" description="NUP210 Ig-like" evidence="12">
    <location>
        <begin position="1344"/>
        <end position="1443"/>
    </location>
</feature>
<dbReference type="InterPro" id="IPR056897">
    <property type="entry name" value="Ig_NUP210_4th"/>
</dbReference>
<dbReference type="SUPFAM" id="SSF49373">
    <property type="entry name" value="Invasin/intimin cell-adhesion fragments"/>
    <property type="match status" value="1"/>
</dbReference>
<feature type="domain" description="NUP210 C-terminal Ig-like" evidence="11">
    <location>
        <begin position="1565"/>
        <end position="1689"/>
    </location>
</feature>
<dbReference type="InterPro" id="IPR055098">
    <property type="entry name" value="Ig_NUP210_3rd"/>
</dbReference>
<dbReference type="Pfam" id="PF26182">
    <property type="entry name" value="Ig_NUP210_5th"/>
    <property type="match status" value="1"/>
</dbReference>
<evidence type="ECO:0000256" key="9">
    <source>
        <dbReference type="SAM" id="Phobius"/>
    </source>
</evidence>
<evidence type="ECO:0000259" key="18">
    <source>
        <dbReference type="Pfam" id="PF24935"/>
    </source>
</evidence>
<evidence type="ECO:0000259" key="16">
    <source>
        <dbReference type="Pfam" id="PF22969"/>
    </source>
</evidence>
<evidence type="ECO:0000313" key="21">
    <source>
        <dbReference type="EMBL" id="KAH0810160.1"/>
    </source>
</evidence>
<evidence type="ECO:0000259" key="14">
    <source>
        <dbReference type="Pfam" id="PF22963"/>
    </source>
</evidence>
<dbReference type="EMBL" id="JABDTM020027685">
    <property type="protein sequence ID" value="KAH0810160.1"/>
    <property type="molecule type" value="Genomic_DNA"/>
</dbReference>
<dbReference type="InterPro" id="IPR055095">
    <property type="entry name" value="NUP210_Ig_C"/>
</dbReference>